<dbReference type="InterPro" id="IPR001279">
    <property type="entry name" value="Metallo-B-lactamas"/>
</dbReference>
<dbReference type="GO" id="GO:0046872">
    <property type="term" value="F:metal ion binding"/>
    <property type="evidence" value="ECO:0007669"/>
    <property type="project" value="UniProtKB-KW"/>
</dbReference>
<comment type="caution">
    <text evidence="7">The sequence shown here is derived from an EMBL/GenBank/DDBJ whole genome shotgun (WGS) entry which is preliminary data.</text>
</comment>
<dbReference type="AlphaFoldDB" id="X1U228"/>
<name>X1U228_9ZZZZ</name>
<evidence type="ECO:0000256" key="1">
    <source>
        <dbReference type="ARBA" id="ARBA00001947"/>
    </source>
</evidence>
<dbReference type="InterPro" id="IPR036866">
    <property type="entry name" value="RibonucZ/Hydroxyglut_hydro"/>
</dbReference>
<keyword evidence="3" id="KW-0479">Metal-binding</keyword>
<protein>
    <recommendedName>
        <fullName evidence="6">Metallo-beta-lactamase domain-containing protein</fullName>
    </recommendedName>
</protein>
<evidence type="ECO:0000256" key="3">
    <source>
        <dbReference type="ARBA" id="ARBA00022723"/>
    </source>
</evidence>
<comment type="cofactor">
    <cofactor evidence="1">
        <name>Zn(2+)</name>
        <dbReference type="ChEBI" id="CHEBI:29105"/>
    </cofactor>
</comment>
<dbReference type="GO" id="GO:0016787">
    <property type="term" value="F:hydrolase activity"/>
    <property type="evidence" value="ECO:0007669"/>
    <property type="project" value="UniProtKB-KW"/>
</dbReference>
<evidence type="ECO:0000313" key="7">
    <source>
        <dbReference type="EMBL" id="GAI86354.1"/>
    </source>
</evidence>
<keyword evidence="5" id="KW-0862">Zinc</keyword>
<proteinExistence type="inferred from homology"/>
<dbReference type="Pfam" id="PF00753">
    <property type="entry name" value="Lactamase_B"/>
    <property type="match status" value="1"/>
</dbReference>
<evidence type="ECO:0000256" key="2">
    <source>
        <dbReference type="ARBA" id="ARBA00007749"/>
    </source>
</evidence>
<sequence length="107" mass="11718">MASYRIRPIATCGGSRDSSQWTYCLNVGIKCDQACYAWYIEGSRPNVLVDTGARASQFAGKPFITTDLISVEDGLGNLGLAPEDIEIVILTHLHFDHIALGQLYKKA</sequence>
<dbReference type="SUPFAM" id="SSF56281">
    <property type="entry name" value="Metallo-hydrolase/oxidoreductase"/>
    <property type="match status" value="1"/>
</dbReference>
<feature type="domain" description="Metallo-beta-lactamase" evidence="6">
    <location>
        <begin position="34"/>
        <end position="104"/>
    </location>
</feature>
<gene>
    <name evidence="7" type="ORF">S12H4_21927</name>
</gene>
<feature type="non-terminal residue" evidence="7">
    <location>
        <position position="107"/>
    </location>
</feature>
<keyword evidence="4" id="KW-0378">Hydrolase</keyword>
<evidence type="ECO:0000256" key="4">
    <source>
        <dbReference type="ARBA" id="ARBA00022801"/>
    </source>
</evidence>
<comment type="similarity">
    <text evidence="2">Belongs to the metallo-beta-lactamase superfamily.</text>
</comment>
<accession>X1U228</accession>
<evidence type="ECO:0000259" key="6">
    <source>
        <dbReference type="Pfam" id="PF00753"/>
    </source>
</evidence>
<dbReference type="EMBL" id="BARW01011352">
    <property type="protein sequence ID" value="GAI86354.1"/>
    <property type="molecule type" value="Genomic_DNA"/>
</dbReference>
<evidence type="ECO:0000256" key="5">
    <source>
        <dbReference type="ARBA" id="ARBA00022833"/>
    </source>
</evidence>
<dbReference type="InterPro" id="IPR051013">
    <property type="entry name" value="MBL_superfamily_lactonases"/>
</dbReference>
<organism evidence="7">
    <name type="scientific">marine sediment metagenome</name>
    <dbReference type="NCBI Taxonomy" id="412755"/>
    <lineage>
        <taxon>unclassified sequences</taxon>
        <taxon>metagenomes</taxon>
        <taxon>ecological metagenomes</taxon>
    </lineage>
</organism>
<reference evidence="7" key="1">
    <citation type="journal article" date="2014" name="Front. Microbiol.">
        <title>High frequency of phylogenetically diverse reductive dehalogenase-homologous genes in deep subseafloor sedimentary metagenomes.</title>
        <authorList>
            <person name="Kawai M."/>
            <person name="Futagami T."/>
            <person name="Toyoda A."/>
            <person name="Takaki Y."/>
            <person name="Nishi S."/>
            <person name="Hori S."/>
            <person name="Arai W."/>
            <person name="Tsubouchi T."/>
            <person name="Morono Y."/>
            <person name="Uchiyama I."/>
            <person name="Ito T."/>
            <person name="Fujiyama A."/>
            <person name="Inagaki F."/>
            <person name="Takami H."/>
        </authorList>
    </citation>
    <scope>NUCLEOTIDE SEQUENCE</scope>
    <source>
        <strain evidence="7">Expedition CK06-06</strain>
    </source>
</reference>
<dbReference type="Gene3D" id="3.60.15.10">
    <property type="entry name" value="Ribonuclease Z/Hydroxyacylglutathione hydrolase-like"/>
    <property type="match status" value="1"/>
</dbReference>
<dbReference type="PANTHER" id="PTHR42978">
    <property type="entry name" value="QUORUM-QUENCHING LACTONASE YTNP-RELATED-RELATED"/>
    <property type="match status" value="1"/>
</dbReference>
<dbReference type="PANTHER" id="PTHR42978:SF7">
    <property type="entry name" value="METALLO-HYDROLASE RV2300C-RELATED"/>
    <property type="match status" value="1"/>
</dbReference>